<name>S3E0T0_GLAL2</name>
<sequence>MLTNIFTVLALVATAIAAPTLETRGDKPDPSQVTIKGITTSGTGCPQGSVGKFISSDLTTFTLIFDKYVASIGPGVATTESRKFCQINLQLHYPQGFQYSIMSTIYRGYAALDAGVSGTQEATYYFSGQSNQVSTKSVFKGPLTKDYTIQDNIPVTSTIWSQCGADLPINIKSQISLSTSSKTASGLLTDDSIDGKVTFVTGYFTPGTPEQREKARLSGDAGLELVGSCGD</sequence>
<dbReference type="PANTHER" id="PTHR38847:SF1">
    <property type="entry name" value="PSEUDOURIDINE SYNTHASE RSUA_RLUA-LIKE DOMAIN-CONTAINING PROTEIN"/>
    <property type="match status" value="1"/>
</dbReference>
<proteinExistence type="predicted"/>
<dbReference type="Pfam" id="PF14273">
    <property type="entry name" value="DUF4360"/>
    <property type="match status" value="1"/>
</dbReference>
<dbReference type="InterPro" id="IPR025649">
    <property type="entry name" value="DUF4360"/>
</dbReference>
<dbReference type="AlphaFoldDB" id="S3E0T0"/>
<organism evidence="2 3">
    <name type="scientific">Glarea lozoyensis (strain ATCC 20868 / MF5171)</name>
    <dbReference type="NCBI Taxonomy" id="1116229"/>
    <lineage>
        <taxon>Eukaryota</taxon>
        <taxon>Fungi</taxon>
        <taxon>Dikarya</taxon>
        <taxon>Ascomycota</taxon>
        <taxon>Pezizomycotina</taxon>
        <taxon>Leotiomycetes</taxon>
        <taxon>Helotiales</taxon>
        <taxon>Helotiaceae</taxon>
        <taxon>Glarea</taxon>
    </lineage>
</organism>
<gene>
    <name evidence="2" type="ORF">GLAREA_12210</name>
</gene>
<dbReference type="GeneID" id="19471251"/>
<evidence type="ECO:0000256" key="1">
    <source>
        <dbReference type="SAM" id="SignalP"/>
    </source>
</evidence>
<dbReference type="STRING" id="1116229.S3E0T0"/>
<reference evidence="2 3" key="1">
    <citation type="journal article" date="2013" name="BMC Genomics">
        <title>Genomics-driven discovery of the pneumocandin biosynthetic gene cluster in the fungus Glarea lozoyensis.</title>
        <authorList>
            <person name="Chen L."/>
            <person name="Yue Q."/>
            <person name="Zhang X."/>
            <person name="Xiang M."/>
            <person name="Wang C."/>
            <person name="Li S."/>
            <person name="Che Y."/>
            <person name="Ortiz-Lopez F.J."/>
            <person name="Bills G.F."/>
            <person name="Liu X."/>
            <person name="An Z."/>
        </authorList>
    </citation>
    <scope>NUCLEOTIDE SEQUENCE [LARGE SCALE GENOMIC DNA]</scope>
    <source>
        <strain evidence="3">ATCC 20868 / MF5171</strain>
    </source>
</reference>
<feature type="chain" id="PRO_5004519983" description="Secreted protein" evidence="1">
    <location>
        <begin position="18"/>
        <end position="231"/>
    </location>
</feature>
<protein>
    <recommendedName>
        <fullName evidence="4">Secreted protein</fullName>
    </recommendedName>
</protein>
<dbReference type="PANTHER" id="PTHR38847">
    <property type="match status" value="1"/>
</dbReference>
<keyword evidence="3" id="KW-1185">Reference proteome</keyword>
<dbReference type="OrthoDB" id="152248at2759"/>
<evidence type="ECO:0000313" key="3">
    <source>
        <dbReference type="Proteomes" id="UP000016922"/>
    </source>
</evidence>
<dbReference type="EMBL" id="KE145360">
    <property type="protein sequence ID" value="EPE32128.1"/>
    <property type="molecule type" value="Genomic_DNA"/>
</dbReference>
<feature type="signal peptide" evidence="1">
    <location>
        <begin position="1"/>
        <end position="17"/>
    </location>
</feature>
<keyword evidence="1" id="KW-0732">Signal</keyword>
<evidence type="ECO:0008006" key="4">
    <source>
        <dbReference type="Google" id="ProtNLM"/>
    </source>
</evidence>
<dbReference type="HOGENOM" id="CLU_083369_0_1_1"/>
<dbReference type="Proteomes" id="UP000016922">
    <property type="component" value="Unassembled WGS sequence"/>
</dbReference>
<evidence type="ECO:0000313" key="2">
    <source>
        <dbReference type="EMBL" id="EPE32128.1"/>
    </source>
</evidence>
<dbReference type="OMA" id="QYSIMST"/>
<dbReference type="KEGG" id="glz:GLAREA_12210"/>
<accession>S3E0T0</accession>
<dbReference type="eggNOG" id="ENOG502S0H4">
    <property type="taxonomic scope" value="Eukaryota"/>
</dbReference>
<dbReference type="RefSeq" id="XP_008081183.1">
    <property type="nucleotide sequence ID" value="XM_008082992.1"/>
</dbReference>